<sequence length="266" mass="29717">MKVAEEEKTNNSDDDEQKEDGRSLSPLVDTLLAPPSPFFQTFALLKGDGEGRCDRKRVTPSIAFRDSIDERWQVQRDSRQRQDNGHAAYPECPVWIVDRIRRRGVRACKDTDMSAELVGLAITHLSSTYAEFPPRSARAYHLFRSESGPRCQILRMRIRRLDARRLAVKERSGVHADRADESNTGQWCVCRAVKPVDLRSTGWSMRACSGEEDGGRSMSPRAQRLTKTGGERGLHVLPCGRSIPSYACIATTGKARAAKRAAVSES</sequence>
<evidence type="ECO:0000313" key="1">
    <source>
        <dbReference type="EMBL" id="KAI0057523.1"/>
    </source>
</evidence>
<evidence type="ECO:0000313" key="2">
    <source>
        <dbReference type="Proteomes" id="UP000814140"/>
    </source>
</evidence>
<name>A0ACB8SM37_9AGAM</name>
<dbReference type="Proteomes" id="UP000814140">
    <property type="component" value="Unassembled WGS sequence"/>
</dbReference>
<comment type="caution">
    <text evidence="1">The sequence shown here is derived from an EMBL/GenBank/DDBJ whole genome shotgun (WGS) entry which is preliminary data.</text>
</comment>
<dbReference type="EMBL" id="MU277246">
    <property type="protein sequence ID" value="KAI0057523.1"/>
    <property type="molecule type" value="Genomic_DNA"/>
</dbReference>
<keyword evidence="2" id="KW-1185">Reference proteome</keyword>
<gene>
    <name evidence="1" type="ORF">BV25DRAFT_1841629</name>
</gene>
<reference evidence="1" key="1">
    <citation type="submission" date="2021-03" db="EMBL/GenBank/DDBJ databases">
        <authorList>
            <consortium name="DOE Joint Genome Institute"/>
            <person name="Ahrendt S."/>
            <person name="Looney B.P."/>
            <person name="Miyauchi S."/>
            <person name="Morin E."/>
            <person name="Drula E."/>
            <person name="Courty P.E."/>
            <person name="Chicoki N."/>
            <person name="Fauchery L."/>
            <person name="Kohler A."/>
            <person name="Kuo A."/>
            <person name="Labutti K."/>
            <person name="Pangilinan J."/>
            <person name="Lipzen A."/>
            <person name="Riley R."/>
            <person name="Andreopoulos W."/>
            <person name="He G."/>
            <person name="Johnson J."/>
            <person name="Barry K.W."/>
            <person name="Grigoriev I.V."/>
            <person name="Nagy L."/>
            <person name="Hibbett D."/>
            <person name="Henrissat B."/>
            <person name="Matheny P.B."/>
            <person name="Labbe J."/>
            <person name="Martin F."/>
        </authorList>
    </citation>
    <scope>NUCLEOTIDE SEQUENCE</scope>
    <source>
        <strain evidence="1">HHB10654</strain>
    </source>
</reference>
<organism evidence="1 2">
    <name type="scientific">Artomyces pyxidatus</name>
    <dbReference type="NCBI Taxonomy" id="48021"/>
    <lineage>
        <taxon>Eukaryota</taxon>
        <taxon>Fungi</taxon>
        <taxon>Dikarya</taxon>
        <taxon>Basidiomycota</taxon>
        <taxon>Agaricomycotina</taxon>
        <taxon>Agaricomycetes</taxon>
        <taxon>Russulales</taxon>
        <taxon>Auriscalpiaceae</taxon>
        <taxon>Artomyces</taxon>
    </lineage>
</organism>
<proteinExistence type="predicted"/>
<accession>A0ACB8SM37</accession>
<reference evidence="1" key="2">
    <citation type="journal article" date="2022" name="New Phytol.">
        <title>Evolutionary transition to the ectomycorrhizal habit in the genomes of a hyperdiverse lineage of mushroom-forming fungi.</title>
        <authorList>
            <person name="Looney B."/>
            <person name="Miyauchi S."/>
            <person name="Morin E."/>
            <person name="Drula E."/>
            <person name="Courty P.E."/>
            <person name="Kohler A."/>
            <person name="Kuo A."/>
            <person name="LaButti K."/>
            <person name="Pangilinan J."/>
            <person name="Lipzen A."/>
            <person name="Riley R."/>
            <person name="Andreopoulos W."/>
            <person name="He G."/>
            <person name="Johnson J."/>
            <person name="Nolan M."/>
            <person name="Tritt A."/>
            <person name="Barry K.W."/>
            <person name="Grigoriev I.V."/>
            <person name="Nagy L.G."/>
            <person name="Hibbett D."/>
            <person name="Henrissat B."/>
            <person name="Matheny P.B."/>
            <person name="Labbe J."/>
            <person name="Martin F.M."/>
        </authorList>
    </citation>
    <scope>NUCLEOTIDE SEQUENCE</scope>
    <source>
        <strain evidence="1">HHB10654</strain>
    </source>
</reference>
<protein>
    <submittedName>
        <fullName evidence="1">Uncharacterized protein</fullName>
    </submittedName>
</protein>